<keyword evidence="6" id="KW-0902">Two-component regulatory system</keyword>
<dbReference type="CDD" id="cd00082">
    <property type="entry name" value="HisKA"/>
    <property type="match status" value="1"/>
</dbReference>
<dbReference type="EMBL" id="LS483372">
    <property type="protein sequence ID" value="SQF89494.1"/>
    <property type="molecule type" value="Genomic_DNA"/>
</dbReference>
<reference evidence="7 8" key="1">
    <citation type="submission" date="2018-06" db="EMBL/GenBank/DDBJ databases">
        <authorList>
            <consortium name="Pathogen Informatics"/>
            <person name="Doyle S."/>
        </authorList>
    </citation>
    <scope>NUCLEOTIDE SEQUENCE [LARGE SCALE GENOMIC DNA]</scope>
    <source>
        <strain evidence="7 8">NCTC10038</strain>
    </source>
</reference>
<dbReference type="Gene3D" id="1.20.120.160">
    <property type="entry name" value="HPT domain"/>
    <property type="match status" value="1"/>
</dbReference>
<dbReference type="EC" id="2.7.13.3" evidence="2"/>
<dbReference type="InterPro" id="IPR036890">
    <property type="entry name" value="HATPase_C_sf"/>
</dbReference>
<dbReference type="Pfam" id="PF00497">
    <property type="entry name" value="SBP_bac_3"/>
    <property type="match status" value="1"/>
</dbReference>
<dbReference type="CDD" id="cd01007">
    <property type="entry name" value="PBP2_BvgS_HisK_like"/>
    <property type="match status" value="1"/>
</dbReference>
<evidence type="ECO:0000256" key="5">
    <source>
        <dbReference type="ARBA" id="ARBA00022777"/>
    </source>
</evidence>
<dbReference type="SUPFAM" id="SSF53850">
    <property type="entry name" value="Periplasmic binding protein-like II"/>
    <property type="match status" value="1"/>
</dbReference>
<dbReference type="SUPFAM" id="SSF47226">
    <property type="entry name" value="Histidine-containing phosphotransfer domain, HPT domain"/>
    <property type="match status" value="1"/>
</dbReference>
<dbReference type="PANTHER" id="PTHR43047">
    <property type="entry name" value="TWO-COMPONENT HISTIDINE PROTEIN KINASE"/>
    <property type="match status" value="1"/>
</dbReference>
<evidence type="ECO:0000313" key="8">
    <source>
        <dbReference type="Proteomes" id="UP000248640"/>
    </source>
</evidence>
<dbReference type="AlphaFoldDB" id="A0A3M3Y328"/>
<dbReference type="InterPro" id="IPR003594">
    <property type="entry name" value="HATPase_dom"/>
</dbReference>
<dbReference type="InterPro" id="IPR036641">
    <property type="entry name" value="HPT_dom_sf"/>
</dbReference>
<keyword evidence="3" id="KW-0597">Phosphoprotein</keyword>
<dbReference type="SUPFAM" id="SSF52172">
    <property type="entry name" value="CheY-like"/>
    <property type="match status" value="1"/>
</dbReference>
<proteinExistence type="predicted"/>
<dbReference type="SMART" id="SM00448">
    <property type="entry name" value="REC"/>
    <property type="match status" value="1"/>
</dbReference>
<dbReference type="CDD" id="cd17546">
    <property type="entry name" value="REC_hyHK_CKI1_RcsC-like"/>
    <property type="match status" value="1"/>
</dbReference>
<dbReference type="SUPFAM" id="SSF47384">
    <property type="entry name" value="Homodimeric domain of signal transducing histidine kinase"/>
    <property type="match status" value="1"/>
</dbReference>
<dbReference type="PROSITE" id="PS50109">
    <property type="entry name" value="HIS_KIN"/>
    <property type="match status" value="1"/>
</dbReference>
<dbReference type="SMART" id="SM00387">
    <property type="entry name" value="HATPase_c"/>
    <property type="match status" value="1"/>
</dbReference>
<organism evidence="7 8">
    <name type="scientific">Pseudomonas fluorescens</name>
    <dbReference type="NCBI Taxonomy" id="294"/>
    <lineage>
        <taxon>Bacteria</taxon>
        <taxon>Pseudomonadati</taxon>
        <taxon>Pseudomonadota</taxon>
        <taxon>Gammaproteobacteria</taxon>
        <taxon>Pseudomonadales</taxon>
        <taxon>Pseudomonadaceae</taxon>
        <taxon>Pseudomonas</taxon>
    </lineage>
</organism>
<comment type="catalytic activity">
    <reaction evidence="1">
        <text>ATP + protein L-histidine = ADP + protein N-phospho-L-histidine.</text>
        <dbReference type="EC" id="2.7.13.3"/>
    </reaction>
</comment>
<protein>
    <recommendedName>
        <fullName evidence="2">histidine kinase</fullName>
        <ecNumber evidence="2">2.7.13.3</ecNumber>
    </recommendedName>
</protein>
<dbReference type="SUPFAM" id="SSF55874">
    <property type="entry name" value="ATPase domain of HSP90 chaperone/DNA topoisomerase II/histidine kinase"/>
    <property type="match status" value="1"/>
</dbReference>
<dbReference type="Pfam" id="PF00512">
    <property type="entry name" value="HisKA"/>
    <property type="match status" value="1"/>
</dbReference>
<sequence length="800" mass="88358">MRWLAAIYPLVFVAWAAPAIGEPLVLTDEERAWIAEHPVVRIAIDPYWKPVEYFENGQYMGLASEYVRQVERLTGLRFEIVHTGGWGTVTEMLKHKEVDVLPATLRGLTTASVADQITFTHNYFIGTTVVITREQGTSIYDLQKLDGKTVSLKGGGAYQDRIQTLYPNVKILPSHKPDQELRAVVSGEADAVVGAGAVLLPYLTRKYQGVLHVAGAIGSLPMELSMGVREDLPVLHSIINKALSSLSAKETDQMVERWFCKTDYGAPSLPVLLIYYSPQITLIVFSLLLISGFALHARSQRRRAVRSEKEKTMFLAVLSHEIRSPMNAILASMELLQQFELPKEPRRLLDVASNSAEHLLRLLDDVLDISKLEAGRLQLDIAPLDIMDLSRTVTDLLNFGAQEKGIALTLIEDGPITRRLILDRLRVGQVLHNLIGNAVKFTLSGGVTVTLRHETIASKEHRAGLYVRIADSGIGMDMTARGRLFKPYSQASASTARKFGGTGLGLLICRQLVELMEGTIEVDSELNRGTTITVYLPCETGTALGPVHDKAQTSPKQKLQLTETSQLNVLLVEDTFANQAVFQAQLDVLGCRHRLAADGLSALRALDEAEYDIVLLDCDLPDITGYDFARRWREQETARGLAPTPILAISASTDFSHTSACFEAGMDGVLKKPIKLDSLRDALQLWSEASLEHVIDDVPVQEMLDLNAVVQELKADFHGLKLAHESGNAEEAARYAHRLVGACEVLKMPPQTAAQARRLEHRFRQGVGDTNAISSLELDEFECSLYDWATTSAARPFIND</sequence>
<name>A0A3M3Y328_PSEFL</name>
<gene>
    <name evidence="7" type="primary">luxQ_1</name>
    <name evidence="7" type="ORF">NCTC10038_00876</name>
</gene>
<dbReference type="InterPro" id="IPR003661">
    <property type="entry name" value="HisK_dim/P_dom"/>
</dbReference>
<dbReference type="SMART" id="SM00062">
    <property type="entry name" value="PBPb"/>
    <property type="match status" value="1"/>
</dbReference>
<keyword evidence="4 7" id="KW-0808">Transferase</keyword>
<evidence type="ECO:0000256" key="2">
    <source>
        <dbReference type="ARBA" id="ARBA00012438"/>
    </source>
</evidence>
<dbReference type="Gene3D" id="1.10.287.130">
    <property type="match status" value="1"/>
</dbReference>
<dbReference type="Gene3D" id="3.30.565.10">
    <property type="entry name" value="Histidine kinase-like ATPase, C-terminal domain"/>
    <property type="match status" value="1"/>
</dbReference>
<evidence type="ECO:0000256" key="6">
    <source>
        <dbReference type="ARBA" id="ARBA00023012"/>
    </source>
</evidence>
<dbReference type="InterPro" id="IPR036097">
    <property type="entry name" value="HisK_dim/P_sf"/>
</dbReference>
<evidence type="ECO:0000256" key="3">
    <source>
        <dbReference type="ARBA" id="ARBA00022553"/>
    </source>
</evidence>
<dbReference type="Proteomes" id="UP000248640">
    <property type="component" value="Chromosome 1"/>
</dbReference>
<accession>A0A3M3Y328</accession>
<evidence type="ECO:0000256" key="1">
    <source>
        <dbReference type="ARBA" id="ARBA00000085"/>
    </source>
</evidence>
<evidence type="ECO:0000313" key="7">
    <source>
        <dbReference type="EMBL" id="SQF89494.1"/>
    </source>
</evidence>
<dbReference type="Pfam" id="PF02518">
    <property type="entry name" value="HATPase_c"/>
    <property type="match status" value="1"/>
</dbReference>
<dbReference type="Gene3D" id="3.40.50.2300">
    <property type="match status" value="1"/>
</dbReference>
<dbReference type="InterPro" id="IPR004358">
    <property type="entry name" value="Sig_transdc_His_kin-like_C"/>
</dbReference>
<dbReference type="SMART" id="SM00388">
    <property type="entry name" value="HisKA"/>
    <property type="match status" value="1"/>
</dbReference>
<dbReference type="InterPro" id="IPR001789">
    <property type="entry name" value="Sig_transdc_resp-reg_receiver"/>
</dbReference>
<dbReference type="PROSITE" id="PS50110">
    <property type="entry name" value="RESPONSE_REGULATORY"/>
    <property type="match status" value="1"/>
</dbReference>
<evidence type="ECO:0000256" key="4">
    <source>
        <dbReference type="ARBA" id="ARBA00022679"/>
    </source>
</evidence>
<dbReference type="PRINTS" id="PR00344">
    <property type="entry name" value="BCTRLSENSOR"/>
</dbReference>
<dbReference type="FunFam" id="3.30.565.10:FF:000010">
    <property type="entry name" value="Sensor histidine kinase RcsC"/>
    <property type="match status" value="1"/>
</dbReference>
<dbReference type="Pfam" id="PF00072">
    <property type="entry name" value="Response_reg"/>
    <property type="match status" value="1"/>
</dbReference>
<dbReference type="InterPro" id="IPR001638">
    <property type="entry name" value="Solute-binding_3/MltF_N"/>
</dbReference>
<dbReference type="Gene3D" id="3.40.190.10">
    <property type="entry name" value="Periplasmic binding protein-like II"/>
    <property type="match status" value="2"/>
</dbReference>
<dbReference type="InterPro" id="IPR011006">
    <property type="entry name" value="CheY-like_superfamily"/>
</dbReference>
<dbReference type="InterPro" id="IPR005467">
    <property type="entry name" value="His_kinase_dom"/>
</dbReference>
<keyword evidence="5 7" id="KW-0418">Kinase</keyword>
<dbReference type="GO" id="GO:0000155">
    <property type="term" value="F:phosphorelay sensor kinase activity"/>
    <property type="evidence" value="ECO:0007669"/>
    <property type="project" value="InterPro"/>
</dbReference>
<dbReference type="CDD" id="cd16922">
    <property type="entry name" value="HATPase_EvgS-ArcB-TorS-like"/>
    <property type="match status" value="1"/>
</dbReference>